<gene>
    <name evidence="4" type="ORF">Aiant_23100</name>
</gene>
<dbReference type="InterPro" id="IPR050639">
    <property type="entry name" value="SSR_resolvase"/>
</dbReference>
<dbReference type="Pfam" id="PF00239">
    <property type="entry name" value="Resolvase"/>
    <property type="match status" value="1"/>
</dbReference>
<feature type="domain" description="Resolvase/invertase-type recombinase catalytic" evidence="2">
    <location>
        <begin position="13"/>
        <end position="163"/>
    </location>
</feature>
<dbReference type="InterPro" id="IPR036162">
    <property type="entry name" value="Resolvase-like_N_sf"/>
</dbReference>
<dbReference type="SMART" id="SM00857">
    <property type="entry name" value="Resolvase"/>
    <property type="match status" value="1"/>
</dbReference>
<evidence type="ECO:0008006" key="6">
    <source>
        <dbReference type="Google" id="ProtNLM"/>
    </source>
</evidence>
<organism evidence="4 5">
    <name type="scientific">Actinoplanes ianthinogenes</name>
    <dbReference type="NCBI Taxonomy" id="122358"/>
    <lineage>
        <taxon>Bacteria</taxon>
        <taxon>Bacillati</taxon>
        <taxon>Actinomycetota</taxon>
        <taxon>Actinomycetes</taxon>
        <taxon>Micromonosporales</taxon>
        <taxon>Micromonosporaceae</taxon>
        <taxon>Actinoplanes</taxon>
    </lineage>
</organism>
<dbReference type="PROSITE" id="PS51737">
    <property type="entry name" value="RECOMBINASE_DNA_BIND"/>
    <property type="match status" value="1"/>
</dbReference>
<evidence type="ECO:0000259" key="2">
    <source>
        <dbReference type="PROSITE" id="PS51736"/>
    </source>
</evidence>
<dbReference type="InterPro" id="IPR006119">
    <property type="entry name" value="Resolv_N"/>
</dbReference>
<evidence type="ECO:0000313" key="4">
    <source>
        <dbReference type="EMBL" id="BCJ41653.1"/>
    </source>
</evidence>
<keyword evidence="5" id="KW-1185">Reference proteome</keyword>
<proteinExistence type="predicted"/>
<dbReference type="EMBL" id="AP023356">
    <property type="protein sequence ID" value="BCJ41653.1"/>
    <property type="molecule type" value="Genomic_DNA"/>
</dbReference>
<evidence type="ECO:0000259" key="3">
    <source>
        <dbReference type="PROSITE" id="PS51737"/>
    </source>
</evidence>
<dbReference type="SUPFAM" id="SSF53041">
    <property type="entry name" value="Resolvase-like"/>
    <property type="match status" value="1"/>
</dbReference>
<dbReference type="Gene3D" id="3.90.1750.20">
    <property type="entry name" value="Putative Large Serine Recombinase, Chain B, Domain 2"/>
    <property type="match status" value="1"/>
</dbReference>
<dbReference type="RefSeq" id="WP_189333237.1">
    <property type="nucleotide sequence ID" value="NZ_AP023356.1"/>
</dbReference>
<dbReference type="InterPro" id="IPR038109">
    <property type="entry name" value="DNA_bind_recomb_sf"/>
</dbReference>
<dbReference type="PANTHER" id="PTHR30461:SF23">
    <property type="entry name" value="DNA RECOMBINASE-RELATED"/>
    <property type="match status" value="1"/>
</dbReference>
<protein>
    <recommendedName>
        <fullName evidence="6">Recombinase family protein</fullName>
    </recommendedName>
</protein>
<sequence>MFTFADLLPTPALIAGYVRQSSAKENNSEASPATQRAENRKRADSLNGTWVGSYEDIGISAFSGEERPEFERLIADCKAGRVNVIIVYYISRLSRMKPMEIIPIVTDLLNRGVVIISVTEGIFREGNVMDLLHLIMRLDAAHTESKNKSTAIKGAKDIARELGGYVGGKPPYGMSMVSETRFTSDGKPVTINLLTLNPTEIANIQEAANELRHPTLLPDDPNVRGGQRGRPGTLGFVCRNLNERGVPTRGATTGKKTADSSWHPRTLERILRDPRIAGYAAEVIYREPKEGRKAKSIKGYRILRDPETLLPIVAYPSILPPAEWWEIQQILDRKPTIVAAAPNAPSLLSSMNRLFCECGTRMKSNSNSKVAMRSSYRCARPAGRRRPGEHTGDCTISKRGLDDYVARRIYALISTADAGDDPETLAVLAEATRLFGLAALDPATAGQRAALEGELADAEQRLEELYADRAAGGYKTAVGRRHFLEAEHGLSEQMEALAQKLGELDATVSTALPIEQWLGEPGSDPIGPGSWWASAPLPERRAMVALFIKRITVRKSPDGATRPSMESRVTIEWITPKADEEV</sequence>
<dbReference type="CDD" id="cd00338">
    <property type="entry name" value="Ser_Recombinase"/>
    <property type="match status" value="1"/>
</dbReference>
<feature type="region of interest" description="Disordered" evidence="1">
    <location>
        <begin position="214"/>
        <end position="235"/>
    </location>
</feature>
<accession>A0ABN6C9F5</accession>
<dbReference type="Pfam" id="PF07508">
    <property type="entry name" value="Recombinase"/>
    <property type="match status" value="1"/>
</dbReference>
<dbReference type="InterPro" id="IPR011109">
    <property type="entry name" value="DNA_bind_recombinase_dom"/>
</dbReference>
<feature type="domain" description="Recombinase" evidence="3">
    <location>
        <begin position="171"/>
        <end position="337"/>
    </location>
</feature>
<evidence type="ECO:0000313" key="5">
    <source>
        <dbReference type="Proteomes" id="UP000676967"/>
    </source>
</evidence>
<name>A0ABN6C9F5_9ACTN</name>
<evidence type="ECO:0000256" key="1">
    <source>
        <dbReference type="SAM" id="MobiDB-lite"/>
    </source>
</evidence>
<dbReference type="PANTHER" id="PTHR30461">
    <property type="entry name" value="DNA-INVERTASE FROM LAMBDOID PROPHAGE"/>
    <property type="match status" value="1"/>
</dbReference>
<dbReference type="Proteomes" id="UP000676967">
    <property type="component" value="Chromosome"/>
</dbReference>
<dbReference type="PROSITE" id="PS51736">
    <property type="entry name" value="RECOMBINASES_3"/>
    <property type="match status" value="1"/>
</dbReference>
<dbReference type="Gene3D" id="3.40.50.1390">
    <property type="entry name" value="Resolvase, N-terminal catalytic domain"/>
    <property type="match status" value="1"/>
</dbReference>
<reference evidence="4 5" key="1">
    <citation type="submission" date="2020-08" db="EMBL/GenBank/DDBJ databases">
        <title>Whole genome shotgun sequence of Actinoplanes ianthinogenes NBRC 13996.</title>
        <authorList>
            <person name="Komaki H."/>
            <person name="Tamura T."/>
        </authorList>
    </citation>
    <scope>NUCLEOTIDE SEQUENCE [LARGE SCALE GENOMIC DNA]</scope>
    <source>
        <strain evidence="4 5">NBRC 13996</strain>
    </source>
</reference>